<protein>
    <recommendedName>
        <fullName evidence="8">S-adenosylmethionine decarboxylase proenzyme</fullName>
    </recommendedName>
</protein>
<keyword evidence="7" id="KW-1185">Reference proteome</keyword>
<dbReference type="InterPro" id="IPR016067">
    <property type="entry name" value="S-AdoMet_deCO2ase_core"/>
</dbReference>
<comment type="similarity">
    <text evidence="2">Belongs to the eukaryotic AdoMetDC family.</text>
</comment>
<reference evidence="6" key="1">
    <citation type="submission" date="2023-05" db="EMBL/GenBank/DDBJ databases">
        <authorList>
            <person name="Huff M."/>
        </authorList>
    </citation>
    <scope>NUCLEOTIDE SEQUENCE</scope>
</reference>
<evidence type="ECO:0008006" key="8">
    <source>
        <dbReference type="Google" id="ProtNLM"/>
    </source>
</evidence>
<dbReference type="Gene3D" id="3.60.90.10">
    <property type="entry name" value="S-adenosylmethionine decarboxylase"/>
    <property type="match status" value="1"/>
</dbReference>
<sequence>MCMTCLDQKKASVFYKTELSSAAIMTEDSGIRKILPDSEICDFDFEPCGYSMNAIEGDAVSTIHVTPEDGFSYASFEAVGYNFNLLDFSQLLERVLSCFQPAKFSVALHSNAGRMELDSEFTFDVKKYICGERSCKVLGNGGSIMYSSFTLDSCGSPRSILHRCWNENEDEEVGMK</sequence>
<evidence type="ECO:0000256" key="5">
    <source>
        <dbReference type="ARBA" id="ARBA00023115"/>
    </source>
</evidence>
<dbReference type="GO" id="GO:0005829">
    <property type="term" value="C:cytosol"/>
    <property type="evidence" value="ECO:0007669"/>
    <property type="project" value="TreeGrafter"/>
</dbReference>
<evidence type="ECO:0000256" key="4">
    <source>
        <dbReference type="ARBA" id="ARBA00023066"/>
    </source>
</evidence>
<dbReference type="SUPFAM" id="SSF56276">
    <property type="entry name" value="S-adenosylmethionine decarboxylase"/>
    <property type="match status" value="1"/>
</dbReference>
<dbReference type="GO" id="GO:0004014">
    <property type="term" value="F:adenosylmethionine decarboxylase activity"/>
    <property type="evidence" value="ECO:0007669"/>
    <property type="project" value="InterPro"/>
</dbReference>
<proteinExistence type="inferred from homology"/>
<keyword evidence="3" id="KW-0068">Autocatalytic cleavage</keyword>
<evidence type="ECO:0000256" key="1">
    <source>
        <dbReference type="ARBA" id="ARBA00004911"/>
    </source>
</evidence>
<evidence type="ECO:0000256" key="2">
    <source>
        <dbReference type="ARBA" id="ARBA00008466"/>
    </source>
</evidence>
<dbReference type="EMBL" id="OU503050">
    <property type="protein sequence ID" value="CAI9777498.1"/>
    <property type="molecule type" value="Genomic_DNA"/>
</dbReference>
<dbReference type="GO" id="GO:0006597">
    <property type="term" value="P:spermine biosynthetic process"/>
    <property type="evidence" value="ECO:0007669"/>
    <property type="project" value="TreeGrafter"/>
</dbReference>
<evidence type="ECO:0000256" key="3">
    <source>
        <dbReference type="ARBA" id="ARBA00022813"/>
    </source>
</evidence>
<comment type="pathway">
    <text evidence="1">Amine and polyamine biosynthesis; S-adenosylmethioninamine biosynthesis; S-adenosylmethioninamine from S-adenosyl-L-methionine: step 1/1.</text>
</comment>
<dbReference type="AlphaFoldDB" id="A0AAD1ZXQ3"/>
<dbReference type="Pfam" id="PF01536">
    <property type="entry name" value="SAM_decarbox"/>
    <property type="match status" value="1"/>
</dbReference>
<dbReference type="Proteomes" id="UP000834106">
    <property type="component" value="Chromosome 15"/>
</dbReference>
<dbReference type="PANTHER" id="PTHR11570:SF23">
    <property type="entry name" value="S-ADENOSYLMETHIONINE DECARBOXYLASE PROENZYME"/>
    <property type="match status" value="1"/>
</dbReference>
<gene>
    <name evidence="6" type="ORF">FPE_LOCUS24928</name>
</gene>
<evidence type="ECO:0000313" key="6">
    <source>
        <dbReference type="EMBL" id="CAI9777498.1"/>
    </source>
</evidence>
<evidence type="ECO:0000313" key="7">
    <source>
        <dbReference type="Proteomes" id="UP000834106"/>
    </source>
</evidence>
<dbReference type="GO" id="GO:0008295">
    <property type="term" value="P:spermidine biosynthetic process"/>
    <property type="evidence" value="ECO:0007669"/>
    <property type="project" value="UniProtKB-KW"/>
</dbReference>
<organism evidence="6 7">
    <name type="scientific">Fraxinus pennsylvanica</name>
    <dbReference type="NCBI Taxonomy" id="56036"/>
    <lineage>
        <taxon>Eukaryota</taxon>
        <taxon>Viridiplantae</taxon>
        <taxon>Streptophyta</taxon>
        <taxon>Embryophyta</taxon>
        <taxon>Tracheophyta</taxon>
        <taxon>Spermatophyta</taxon>
        <taxon>Magnoliopsida</taxon>
        <taxon>eudicotyledons</taxon>
        <taxon>Gunneridae</taxon>
        <taxon>Pentapetalae</taxon>
        <taxon>asterids</taxon>
        <taxon>lamiids</taxon>
        <taxon>Lamiales</taxon>
        <taxon>Oleaceae</taxon>
        <taxon>Oleeae</taxon>
        <taxon>Fraxinus</taxon>
    </lineage>
</organism>
<dbReference type="PANTHER" id="PTHR11570">
    <property type="entry name" value="S-ADENOSYLMETHIONINE DECARBOXYLASE"/>
    <property type="match status" value="1"/>
</dbReference>
<keyword evidence="4" id="KW-0745">Spermidine biosynthesis</keyword>
<name>A0AAD1ZXQ3_9LAMI</name>
<dbReference type="InterPro" id="IPR048283">
    <property type="entry name" value="AdoMetDC-like"/>
</dbReference>
<keyword evidence="5" id="KW-0620">Polyamine biosynthesis</keyword>
<accession>A0AAD1ZXQ3</accession>